<dbReference type="InterPro" id="IPR006976">
    <property type="entry name" value="VanZ-like"/>
</dbReference>
<evidence type="ECO:0000313" key="4">
    <source>
        <dbReference type="Proteomes" id="UP000252415"/>
    </source>
</evidence>
<keyword evidence="1" id="KW-0812">Transmembrane</keyword>
<feature type="transmembrane region" description="Helical" evidence="1">
    <location>
        <begin position="95"/>
        <end position="114"/>
    </location>
</feature>
<dbReference type="InterPro" id="IPR053150">
    <property type="entry name" value="Teicoplanin_resist-assoc"/>
</dbReference>
<name>A0A368VW59_9BACL</name>
<dbReference type="PANTHER" id="PTHR36834:SF1">
    <property type="entry name" value="INTEGRAL MEMBRANE PROTEIN"/>
    <property type="match status" value="1"/>
</dbReference>
<accession>A0A368VW59</accession>
<dbReference type="Pfam" id="PF04892">
    <property type="entry name" value="VanZ"/>
    <property type="match status" value="1"/>
</dbReference>
<dbReference type="RefSeq" id="WP_114381628.1">
    <property type="nucleotide sequence ID" value="NZ_QPJD01000011.1"/>
</dbReference>
<evidence type="ECO:0000256" key="1">
    <source>
        <dbReference type="SAM" id="Phobius"/>
    </source>
</evidence>
<reference evidence="3 4" key="1">
    <citation type="submission" date="2018-07" db="EMBL/GenBank/DDBJ databases">
        <title>Genomic Encyclopedia of Type Strains, Phase III (KMG-III): the genomes of soil and plant-associated and newly described type strains.</title>
        <authorList>
            <person name="Whitman W."/>
        </authorList>
    </citation>
    <scope>NUCLEOTIDE SEQUENCE [LARGE SCALE GENOMIC DNA]</scope>
    <source>
        <strain evidence="3 4">CECT 7506</strain>
    </source>
</reference>
<dbReference type="EMBL" id="QPJD01000011">
    <property type="protein sequence ID" value="RCW44923.1"/>
    <property type="molecule type" value="Genomic_DNA"/>
</dbReference>
<feature type="transmembrane region" description="Helical" evidence="1">
    <location>
        <begin position="126"/>
        <end position="144"/>
    </location>
</feature>
<evidence type="ECO:0000313" key="3">
    <source>
        <dbReference type="EMBL" id="RCW44923.1"/>
    </source>
</evidence>
<dbReference type="AlphaFoldDB" id="A0A368VW59"/>
<sequence>MFKKAYSRSLLLNLFITVITLVYALMMSYLLFYRHRYIGDGFVYNLVPFQTIKRYIVHHDHFNFEIWFKNLFGNIVLFIPIGVFLPLLNTKYRRVSALTGATIIMIAVVELIQLLSRVGSFDIDDIILNSLGALLGLMMTKVLFRTSS</sequence>
<feature type="transmembrane region" description="Helical" evidence="1">
    <location>
        <begin position="12"/>
        <end position="32"/>
    </location>
</feature>
<gene>
    <name evidence="3" type="ORF">DFP97_111150</name>
</gene>
<feature type="domain" description="VanZ-like" evidence="2">
    <location>
        <begin position="21"/>
        <end position="143"/>
    </location>
</feature>
<keyword evidence="1" id="KW-1133">Transmembrane helix</keyword>
<dbReference type="OrthoDB" id="4822551at2"/>
<protein>
    <submittedName>
        <fullName evidence="3">VanZ like protein</fullName>
    </submittedName>
</protein>
<dbReference type="PANTHER" id="PTHR36834">
    <property type="entry name" value="MEMBRANE PROTEIN-RELATED"/>
    <property type="match status" value="1"/>
</dbReference>
<keyword evidence="4" id="KW-1185">Reference proteome</keyword>
<proteinExistence type="predicted"/>
<keyword evidence="1" id="KW-0472">Membrane</keyword>
<feature type="transmembrane region" description="Helical" evidence="1">
    <location>
        <begin position="71"/>
        <end position="88"/>
    </location>
</feature>
<comment type="caution">
    <text evidence="3">The sequence shown here is derived from an EMBL/GenBank/DDBJ whole genome shotgun (WGS) entry which is preliminary data.</text>
</comment>
<dbReference type="Proteomes" id="UP000252415">
    <property type="component" value="Unassembled WGS sequence"/>
</dbReference>
<organism evidence="3 4">
    <name type="scientific">Paenibacillus prosopidis</name>
    <dbReference type="NCBI Taxonomy" id="630520"/>
    <lineage>
        <taxon>Bacteria</taxon>
        <taxon>Bacillati</taxon>
        <taxon>Bacillota</taxon>
        <taxon>Bacilli</taxon>
        <taxon>Bacillales</taxon>
        <taxon>Paenibacillaceae</taxon>
        <taxon>Paenibacillus</taxon>
    </lineage>
</organism>
<evidence type="ECO:0000259" key="2">
    <source>
        <dbReference type="Pfam" id="PF04892"/>
    </source>
</evidence>